<feature type="transmembrane region" description="Helical" evidence="7">
    <location>
        <begin position="203"/>
        <end position="221"/>
    </location>
</feature>
<comment type="caution">
    <text evidence="9">The sequence shown here is derived from an EMBL/GenBank/DDBJ whole genome shotgun (WGS) entry which is preliminary data.</text>
</comment>
<feature type="transmembrane region" description="Helical" evidence="7">
    <location>
        <begin position="363"/>
        <end position="386"/>
    </location>
</feature>
<dbReference type="PROSITE" id="PS50850">
    <property type="entry name" value="MFS"/>
    <property type="match status" value="1"/>
</dbReference>
<dbReference type="Gene3D" id="1.20.1720.10">
    <property type="entry name" value="Multidrug resistance protein D"/>
    <property type="match status" value="1"/>
</dbReference>
<dbReference type="SUPFAM" id="SSF103473">
    <property type="entry name" value="MFS general substrate transporter"/>
    <property type="match status" value="1"/>
</dbReference>
<evidence type="ECO:0000256" key="1">
    <source>
        <dbReference type="ARBA" id="ARBA00004651"/>
    </source>
</evidence>
<evidence type="ECO:0000256" key="4">
    <source>
        <dbReference type="ARBA" id="ARBA00022692"/>
    </source>
</evidence>
<dbReference type="Gene3D" id="1.20.1250.20">
    <property type="entry name" value="MFS general substrate transporter like domains"/>
    <property type="match status" value="1"/>
</dbReference>
<gene>
    <name evidence="9" type="ORF">J2Z83_002228</name>
</gene>
<evidence type="ECO:0000256" key="7">
    <source>
        <dbReference type="SAM" id="Phobius"/>
    </source>
</evidence>
<feature type="transmembrane region" description="Helical" evidence="7">
    <location>
        <begin position="172"/>
        <end position="191"/>
    </location>
</feature>
<feature type="transmembrane region" description="Helical" evidence="7">
    <location>
        <begin position="55"/>
        <end position="75"/>
    </location>
</feature>
<dbReference type="InterPro" id="IPR011701">
    <property type="entry name" value="MFS"/>
</dbReference>
<reference evidence="9 10" key="1">
    <citation type="submission" date="2021-03" db="EMBL/GenBank/DDBJ databases">
        <title>Genomic Encyclopedia of Type Strains, Phase IV (KMG-IV): sequencing the most valuable type-strain genomes for metagenomic binning, comparative biology and taxonomic classification.</title>
        <authorList>
            <person name="Goeker M."/>
        </authorList>
    </citation>
    <scope>NUCLEOTIDE SEQUENCE [LARGE SCALE GENOMIC DNA]</scope>
    <source>
        <strain evidence="9 10">DSM 25609</strain>
    </source>
</reference>
<dbReference type="EMBL" id="JAGGKX010000010">
    <property type="protein sequence ID" value="MBP1970112.1"/>
    <property type="molecule type" value="Genomic_DNA"/>
</dbReference>
<sequence>MTKDRIEDIQKINKAPIVAVFLTGAFLAILNQTLMATATPHIMEDMNLTENTAQWLTTIFMLVNGIMIPVTAFLIETYTTRRLFLTAMLTFAFGTLVCAVAPNFAILITGRVIQAAGAGIMMPLMMTIFLLIFPIEKRGTAMGMVGLVISFAPAIGPTLSGFLVEYFHWRSLFYVVFPLVIIDIIIAYFVLKNVTNRTFPKVDILSIFLSTIGFGGLLYGFSSAGNFGWSSTVVILSLLLGSISLTIFIFRQFKLKQPMLEFRVLKNRTFTIATIIGMITFIGLIASETILPIYMQNMAGFSAYESGLVILPGALIMGFMSPITGRIFDRFGARYLVITGLTILTITSFLYTNLTPDTSLEYLTIVFAIRMFGISMVMMPVTTAGLNQLSTKLIPHGTAMNNTMRQVAASIGTAVLITVMTASALNTGEDAMPSDMVHGVNVAFYVATGLSLVALVLAFYIKRITPAEERAAWRAQEAEEKLNSRDYRGDVD</sequence>
<comment type="subcellular location">
    <subcellularLocation>
        <location evidence="1">Cell membrane</location>
        <topology evidence="1">Multi-pass membrane protein</topology>
    </subcellularLocation>
</comment>
<keyword evidence="2" id="KW-0813">Transport</keyword>
<feature type="transmembrane region" description="Helical" evidence="7">
    <location>
        <begin position="407"/>
        <end position="425"/>
    </location>
</feature>
<protein>
    <submittedName>
        <fullName evidence="9">EmrB/QacA subfamily drug resistance transporter</fullName>
    </submittedName>
</protein>
<feature type="transmembrane region" description="Helical" evidence="7">
    <location>
        <begin position="112"/>
        <end position="133"/>
    </location>
</feature>
<dbReference type="InterPro" id="IPR004638">
    <property type="entry name" value="EmrB-like"/>
</dbReference>
<keyword evidence="3" id="KW-1003">Cell membrane</keyword>
<proteinExistence type="predicted"/>
<evidence type="ECO:0000313" key="9">
    <source>
        <dbReference type="EMBL" id="MBP1970112.1"/>
    </source>
</evidence>
<feature type="transmembrane region" description="Helical" evidence="7">
    <location>
        <begin position="227"/>
        <end position="250"/>
    </location>
</feature>
<dbReference type="Proteomes" id="UP001519345">
    <property type="component" value="Unassembled WGS sequence"/>
</dbReference>
<feature type="transmembrane region" description="Helical" evidence="7">
    <location>
        <begin position="332"/>
        <end position="351"/>
    </location>
</feature>
<name>A0ABS4IGN0_9BACI</name>
<dbReference type="PANTHER" id="PTHR42718">
    <property type="entry name" value="MAJOR FACILITATOR SUPERFAMILY MULTIDRUG TRANSPORTER MFSC"/>
    <property type="match status" value="1"/>
</dbReference>
<feature type="transmembrane region" description="Helical" evidence="7">
    <location>
        <begin position="270"/>
        <end position="295"/>
    </location>
</feature>
<accession>A0ABS4IGN0</accession>
<evidence type="ECO:0000259" key="8">
    <source>
        <dbReference type="PROSITE" id="PS50850"/>
    </source>
</evidence>
<keyword evidence="4 7" id="KW-0812">Transmembrane</keyword>
<feature type="transmembrane region" description="Helical" evidence="7">
    <location>
        <begin position="301"/>
        <end position="320"/>
    </location>
</feature>
<evidence type="ECO:0000256" key="3">
    <source>
        <dbReference type="ARBA" id="ARBA00022475"/>
    </source>
</evidence>
<evidence type="ECO:0000313" key="10">
    <source>
        <dbReference type="Proteomes" id="UP001519345"/>
    </source>
</evidence>
<keyword evidence="5 7" id="KW-1133">Transmembrane helix</keyword>
<feature type="transmembrane region" description="Helical" evidence="7">
    <location>
        <begin position="12"/>
        <end position="35"/>
    </location>
</feature>
<dbReference type="CDD" id="cd17503">
    <property type="entry name" value="MFS_LmrB_MDR_like"/>
    <property type="match status" value="1"/>
</dbReference>
<dbReference type="PRINTS" id="PR01036">
    <property type="entry name" value="TCRTETB"/>
</dbReference>
<evidence type="ECO:0000256" key="6">
    <source>
        <dbReference type="ARBA" id="ARBA00023136"/>
    </source>
</evidence>
<feature type="transmembrane region" description="Helical" evidence="7">
    <location>
        <begin position="82"/>
        <end position="106"/>
    </location>
</feature>
<keyword evidence="6 7" id="KW-0472">Membrane</keyword>
<feature type="transmembrane region" description="Helical" evidence="7">
    <location>
        <begin position="437"/>
        <end position="461"/>
    </location>
</feature>
<dbReference type="RefSeq" id="WP_209463264.1">
    <property type="nucleotide sequence ID" value="NZ_CP110224.1"/>
</dbReference>
<feature type="transmembrane region" description="Helical" evidence="7">
    <location>
        <begin position="145"/>
        <end position="166"/>
    </location>
</feature>
<keyword evidence="10" id="KW-1185">Reference proteome</keyword>
<dbReference type="InterPro" id="IPR020846">
    <property type="entry name" value="MFS_dom"/>
</dbReference>
<dbReference type="Pfam" id="PF07690">
    <property type="entry name" value="MFS_1"/>
    <property type="match status" value="1"/>
</dbReference>
<organism evidence="9 10">
    <name type="scientific">Virgibacillus natechei</name>
    <dbReference type="NCBI Taxonomy" id="1216297"/>
    <lineage>
        <taxon>Bacteria</taxon>
        <taxon>Bacillati</taxon>
        <taxon>Bacillota</taxon>
        <taxon>Bacilli</taxon>
        <taxon>Bacillales</taxon>
        <taxon>Bacillaceae</taxon>
        <taxon>Virgibacillus</taxon>
    </lineage>
</organism>
<evidence type="ECO:0000256" key="5">
    <source>
        <dbReference type="ARBA" id="ARBA00022989"/>
    </source>
</evidence>
<dbReference type="NCBIfam" id="TIGR00711">
    <property type="entry name" value="efflux_EmrB"/>
    <property type="match status" value="1"/>
</dbReference>
<dbReference type="InterPro" id="IPR036259">
    <property type="entry name" value="MFS_trans_sf"/>
</dbReference>
<feature type="domain" description="Major facilitator superfamily (MFS) profile" evidence="8">
    <location>
        <begin position="17"/>
        <end position="466"/>
    </location>
</feature>
<evidence type="ECO:0000256" key="2">
    <source>
        <dbReference type="ARBA" id="ARBA00022448"/>
    </source>
</evidence>
<dbReference type="PANTHER" id="PTHR42718:SF24">
    <property type="entry name" value="MAJOR FACILITATOR SUPERFAMILY (MFS) PROFILE DOMAIN-CONTAINING PROTEIN"/>
    <property type="match status" value="1"/>
</dbReference>